<accession>A0A0K6SAG5</accession>
<dbReference type="AlphaFoldDB" id="A0A0K6SAG5"/>
<feature type="transmembrane region" description="Helical" evidence="1">
    <location>
        <begin position="63"/>
        <end position="81"/>
    </location>
</feature>
<organism evidence="2">
    <name type="scientific">Chromera velia CCMP2878</name>
    <dbReference type="NCBI Taxonomy" id="1169474"/>
    <lineage>
        <taxon>Eukaryota</taxon>
        <taxon>Sar</taxon>
        <taxon>Alveolata</taxon>
        <taxon>Colpodellida</taxon>
        <taxon>Chromeraceae</taxon>
        <taxon>Chromera</taxon>
    </lineage>
</organism>
<reference evidence="2" key="1">
    <citation type="submission" date="2014-11" db="EMBL/GenBank/DDBJ databases">
        <title>Molecular phylogeny of cliff fern family Woodsiaceae with morphological implications.</title>
        <authorList>
            <person name="Shao Y.-Z."/>
            <person name="Wei R."/>
            <person name="Zhang X.-C."/>
        </authorList>
    </citation>
    <scope>NUCLEOTIDE SEQUENCE</scope>
</reference>
<name>A0A0K6SAG5_9ALVE</name>
<keyword evidence="1" id="KW-0472">Membrane</keyword>
<proteinExistence type="predicted"/>
<evidence type="ECO:0000256" key="1">
    <source>
        <dbReference type="SAM" id="Phobius"/>
    </source>
</evidence>
<keyword evidence="1" id="KW-0812">Transmembrane</keyword>
<keyword evidence="1" id="KW-1133">Transmembrane helix</keyword>
<sequence length="146" mass="16510">MLPVGLVVFVTRVPKRAPLAGPVHEVFESAYRREVEWWDATFMFRRLVLVVVTTLLPPGTFRLQKALTGVFFLVCLVVHLQCRSERKLVGFLVVLPFAFLVAHFGELSGDTPWSHVSFCLSACAAWQVFVRLQMDNEPIDLALVSH</sequence>
<dbReference type="PhylomeDB" id="A0A0K6SAG5"/>
<dbReference type="EMBL" id="CDMZ01004925">
    <property type="protein sequence ID" value="CUC10645.1"/>
    <property type="molecule type" value="Genomic_DNA"/>
</dbReference>
<protein>
    <submittedName>
        <fullName evidence="2">Uncharacterized protein</fullName>
    </submittedName>
</protein>
<evidence type="ECO:0000313" key="2">
    <source>
        <dbReference type="EMBL" id="CUC10645.1"/>
    </source>
</evidence>
<gene>
    <name evidence="2" type="ORF">Cvel_10567.t1</name>
</gene>
<dbReference type="VEuPathDB" id="CryptoDB:Cvel_10567"/>
<feature type="transmembrane region" description="Helical" evidence="1">
    <location>
        <begin position="88"/>
        <end position="105"/>
    </location>
</feature>